<reference evidence="1 2" key="1">
    <citation type="submission" date="2021-12" db="EMBL/GenBank/DDBJ databases">
        <title>Genome sequencing of bacteria with rrn-lacking chromosome and rrn-plasmid.</title>
        <authorList>
            <person name="Anda M."/>
            <person name="Iwasaki W."/>
        </authorList>
    </citation>
    <scope>NUCLEOTIDE SEQUENCE [LARGE SCALE GENOMIC DNA]</scope>
    <source>
        <strain evidence="1 2">NBRC 15940</strain>
    </source>
</reference>
<comment type="caution">
    <text evidence="1">The sequence shown here is derived from an EMBL/GenBank/DDBJ whole genome shotgun (WGS) entry which is preliminary data.</text>
</comment>
<dbReference type="Proteomes" id="UP001310022">
    <property type="component" value="Unassembled WGS sequence"/>
</dbReference>
<dbReference type="Pfam" id="PF14559">
    <property type="entry name" value="TPR_19"/>
    <property type="match status" value="1"/>
</dbReference>
<name>A0AAN4VVQ4_9BACT</name>
<accession>A0AAN4VVQ4</accession>
<evidence type="ECO:0000313" key="2">
    <source>
        <dbReference type="Proteomes" id="UP001310022"/>
    </source>
</evidence>
<dbReference type="EMBL" id="BQKE01000001">
    <property type="protein sequence ID" value="GJM60831.1"/>
    <property type="molecule type" value="Genomic_DNA"/>
</dbReference>
<dbReference type="Gene3D" id="1.25.40.10">
    <property type="entry name" value="Tetratricopeptide repeat domain"/>
    <property type="match status" value="1"/>
</dbReference>
<evidence type="ECO:0000313" key="1">
    <source>
        <dbReference type="EMBL" id="GJM60831.1"/>
    </source>
</evidence>
<gene>
    <name evidence="1" type="ORF">PEDI_13830</name>
</gene>
<evidence type="ECO:0008006" key="3">
    <source>
        <dbReference type="Google" id="ProtNLM"/>
    </source>
</evidence>
<dbReference type="InterPro" id="IPR011990">
    <property type="entry name" value="TPR-like_helical_dom_sf"/>
</dbReference>
<organism evidence="1 2">
    <name type="scientific">Persicobacter diffluens</name>
    <dbReference type="NCBI Taxonomy" id="981"/>
    <lineage>
        <taxon>Bacteria</taxon>
        <taxon>Pseudomonadati</taxon>
        <taxon>Bacteroidota</taxon>
        <taxon>Cytophagia</taxon>
        <taxon>Cytophagales</taxon>
        <taxon>Persicobacteraceae</taxon>
        <taxon>Persicobacter</taxon>
    </lineage>
</organism>
<dbReference type="RefSeq" id="WP_338236501.1">
    <property type="nucleotide sequence ID" value="NZ_BQKE01000001.1"/>
</dbReference>
<keyword evidence="2" id="KW-1185">Reference proteome</keyword>
<protein>
    <recommendedName>
        <fullName evidence="3">Tetratricopeptide repeat protein</fullName>
    </recommendedName>
</protein>
<dbReference type="SUPFAM" id="SSF48452">
    <property type="entry name" value="TPR-like"/>
    <property type="match status" value="1"/>
</dbReference>
<sequence length="110" mass="13120">MSFDRLAQLIAFKEEDPSDPFIWYSIALEYTKSDLQKAKNHFEHLLKNHKNYLPTYYHAAKLYIELELLEEAKTTYEEGIALAKNQGDDFALRELQNAYQNFLFEEYDEE</sequence>
<proteinExistence type="predicted"/>
<dbReference type="AlphaFoldDB" id="A0AAN4VVQ4"/>